<sequence length="351" mass="39317">MTTFAIFLLLIIRTPRMLEAAHEGSPAQSCAFPAGLVRDVTVNVLRASHAVLYFGERAHPECTFNVSRTLHGSGVTILSTKHAAAKDAATPETLENSLGACRLLVVTPLEGDQTVFDVKRTQLLSENCTKLSTYSQWNDKTGFDKPVSPLELSPVVRNYWRRKLLVGYVEVSARNVSRRPRPNGALVYEGVDFSLIFNLANAFNMSLVPVRDPEATWGAKRHGRWTGIAGMVSRREVDLAVSASFQTPYREEVLDYAHYYYIQVVKFIVRAPAEKPRALVIVRPFAVEVWLGVLVAYLVSLVLLLAVMRFERRHDRTGKLRFLPTGDVALSLYLGVIWQGTIKHLPHPPRH</sequence>
<dbReference type="EMBL" id="CM023477">
    <property type="protein sequence ID" value="KAH7937868.1"/>
    <property type="molecule type" value="Genomic_DNA"/>
</dbReference>
<name>A0ACB8CAD7_DERSI</name>
<gene>
    <name evidence="1" type="ORF">HPB49_016889</name>
</gene>
<proteinExistence type="predicted"/>
<comment type="caution">
    <text evidence="1">The sequence shown here is derived from an EMBL/GenBank/DDBJ whole genome shotgun (WGS) entry which is preliminary data.</text>
</comment>
<reference evidence="1" key="1">
    <citation type="submission" date="2020-05" db="EMBL/GenBank/DDBJ databases">
        <title>Large-scale comparative analyses of tick genomes elucidate their genetic diversity and vector capacities.</title>
        <authorList>
            <person name="Jia N."/>
            <person name="Wang J."/>
            <person name="Shi W."/>
            <person name="Du L."/>
            <person name="Sun Y."/>
            <person name="Zhan W."/>
            <person name="Jiang J."/>
            <person name="Wang Q."/>
            <person name="Zhang B."/>
            <person name="Ji P."/>
            <person name="Sakyi L.B."/>
            <person name="Cui X."/>
            <person name="Yuan T."/>
            <person name="Jiang B."/>
            <person name="Yang W."/>
            <person name="Lam T.T.-Y."/>
            <person name="Chang Q."/>
            <person name="Ding S."/>
            <person name="Wang X."/>
            <person name="Zhu J."/>
            <person name="Ruan X."/>
            <person name="Zhao L."/>
            <person name="Wei J."/>
            <person name="Que T."/>
            <person name="Du C."/>
            <person name="Cheng J."/>
            <person name="Dai P."/>
            <person name="Han X."/>
            <person name="Huang E."/>
            <person name="Gao Y."/>
            <person name="Liu J."/>
            <person name="Shao H."/>
            <person name="Ye R."/>
            <person name="Li L."/>
            <person name="Wei W."/>
            <person name="Wang X."/>
            <person name="Wang C."/>
            <person name="Yang T."/>
            <person name="Huo Q."/>
            <person name="Li W."/>
            <person name="Guo W."/>
            <person name="Chen H."/>
            <person name="Zhou L."/>
            <person name="Ni X."/>
            <person name="Tian J."/>
            <person name="Zhou Y."/>
            <person name="Sheng Y."/>
            <person name="Liu T."/>
            <person name="Pan Y."/>
            <person name="Xia L."/>
            <person name="Li J."/>
            <person name="Zhao F."/>
            <person name="Cao W."/>
        </authorList>
    </citation>
    <scope>NUCLEOTIDE SEQUENCE</scope>
    <source>
        <strain evidence="1">Dsil-2018</strain>
    </source>
</reference>
<accession>A0ACB8CAD7</accession>
<protein>
    <submittedName>
        <fullName evidence="1">Uncharacterized protein</fullName>
    </submittedName>
</protein>
<evidence type="ECO:0000313" key="1">
    <source>
        <dbReference type="EMBL" id="KAH7937868.1"/>
    </source>
</evidence>
<organism evidence="1 2">
    <name type="scientific">Dermacentor silvarum</name>
    <name type="common">Tick</name>
    <dbReference type="NCBI Taxonomy" id="543639"/>
    <lineage>
        <taxon>Eukaryota</taxon>
        <taxon>Metazoa</taxon>
        <taxon>Ecdysozoa</taxon>
        <taxon>Arthropoda</taxon>
        <taxon>Chelicerata</taxon>
        <taxon>Arachnida</taxon>
        <taxon>Acari</taxon>
        <taxon>Parasitiformes</taxon>
        <taxon>Ixodida</taxon>
        <taxon>Ixodoidea</taxon>
        <taxon>Ixodidae</taxon>
        <taxon>Rhipicephalinae</taxon>
        <taxon>Dermacentor</taxon>
    </lineage>
</organism>
<keyword evidence="2" id="KW-1185">Reference proteome</keyword>
<evidence type="ECO:0000313" key="2">
    <source>
        <dbReference type="Proteomes" id="UP000821865"/>
    </source>
</evidence>
<dbReference type="Proteomes" id="UP000821865">
    <property type="component" value="Chromosome 8"/>
</dbReference>